<reference evidence="1 2" key="1">
    <citation type="submission" date="2016-10" db="EMBL/GenBank/DDBJ databases">
        <authorList>
            <person name="de Groot N.N."/>
        </authorList>
    </citation>
    <scope>NUCLEOTIDE SEQUENCE [LARGE SCALE GENOMIC DNA]</scope>
    <source>
        <strain evidence="1 2">DSM 3217</strain>
    </source>
</reference>
<gene>
    <name evidence="1" type="ORF">SAMN02910417_00152</name>
</gene>
<dbReference type="STRING" id="1732.SAMN02910417_00152"/>
<proteinExistence type="predicted"/>
<organism evidence="1 2">
    <name type="scientific">Eubacterium oxidoreducens</name>
    <dbReference type="NCBI Taxonomy" id="1732"/>
    <lineage>
        <taxon>Bacteria</taxon>
        <taxon>Bacillati</taxon>
        <taxon>Bacillota</taxon>
        <taxon>Clostridia</taxon>
        <taxon>Eubacteriales</taxon>
        <taxon>Eubacteriaceae</taxon>
        <taxon>Eubacterium</taxon>
    </lineage>
</organism>
<dbReference type="RefSeq" id="WP_341443167.1">
    <property type="nucleotide sequence ID" value="NZ_FMXR01000004.1"/>
</dbReference>
<dbReference type="Gene3D" id="2.30.110.10">
    <property type="entry name" value="Electron Transport, Fmn-binding Protein, Chain A"/>
    <property type="match status" value="1"/>
</dbReference>
<keyword evidence="2" id="KW-1185">Reference proteome</keyword>
<evidence type="ECO:0000313" key="1">
    <source>
        <dbReference type="EMBL" id="SDB02303.1"/>
    </source>
</evidence>
<dbReference type="AlphaFoldDB" id="A0A1G6A2U1"/>
<accession>A0A1G6A2U1</accession>
<name>A0A1G6A2U1_EUBOX</name>
<dbReference type="InterPro" id="IPR012349">
    <property type="entry name" value="Split_barrel_FMN-bd"/>
</dbReference>
<protein>
    <submittedName>
        <fullName evidence="1">Uncharacterized protein</fullName>
    </submittedName>
</protein>
<dbReference type="Proteomes" id="UP000199228">
    <property type="component" value="Unassembled WGS sequence"/>
</dbReference>
<dbReference type="SUPFAM" id="SSF50475">
    <property type="entry name" value="FMN-binding split barrel"/>
    <property type="match status" value="1"/>
</dbReference>
<dbReference type="EMBL" id="FMXR01000004">
    <property type="protein sequence ID" value="SDB02303.1"/>
    <property type="molecule type" value="Genomic_DNA"/>
</dbReference>
<sequence>MVDHYGAKRVPLYISNIIHTTIVTTVDDDGRPVTATIDMMDSDENGLYFLTAKCKGFYGRLKKRGFLALAKEA</sequence>
<evidence type="ECO:0000313" key="2">
    <source>
        <dbReference type="Proteomes" id="UP000199228"/>
    </source>
</evidence>